<comment type="caution">
    <text evidence="5">The sequence shown here is derived from an EMBL/GenBank/DDBJ whole genome shotgun (WGS) entry which is preliminary data.</text>
</comment>
<dbReference type="Pfam" id="PF00651">
    <property type="entry name" value="BTB"/>
    <property type="match status" value="1"/>
</dbReference>
<dbReference type="CDD" id="cd18186">
    <property type="entry name" value="BTB_POZ_ZBTB_KLHL-like"/>
    <property type="match status" value="1"/>
</dbReference>
<dbReference type="PANTHER" id="PTHR22872:SF2">
    <property type="entry name" value="INHIBITOR OF BRUTON TYROSINE KINASE"/>
    <property type="match status" value="1"/>
</dbReference>
<accession>A0AAD4C434</accession>
<dbReference type="Pfam" id="PF12796">
    <property type="entry name" value="Ank_2"/>
    <property type="match status" value="1"/>
</dbReference>
<organism evidence="5 6">
    <name type="scientific">Boletus edulis BED1</name>
    <dbReference type="NCBI Taxonomy" id="1328754"/>
    <lineage>
        <taxon>Eukaryota</taxon>
        <taxon>Fungi</taxon>
        <taxon>Dikarya</taxon>
        <taxon>Basidiomycota</taxon>
        <taxon>Agaricomycotina</taxon>
        <taxon>Agaricomycetes</taxon>
        <taxon>Agaricomycetidae</taxon>
        <taxon>Boletales</taxon>
        <taxon>Boletineae</taxon>
        <taxon>Boletaceae</taxon>
        <taxon>Boletoideae</taxon>
        <taxon>Boletus</taxon>
    </lineage>
</organism>
<dbReference type="Gene3D" id="1.25.40.20">
    <property type="entry name" value="Ankyrin repeat-containing domain"/>
    <property type="match status" value="1"/>
</dbReference>
<feature type="repeat" description="RCC1" evidence="2">
    <location>
        <begin position="225"/>
        <end position="274"/>
    </location>
</feature>
<evidence type="ECO:0000256" key="1">
    <source>
        <dbReference type="ARBA" id="ARBA00022737"/>
    </source>
</evidence>
<feature type="region of interest" description="Disordered" evidence="3">
    <location>
        <begin position="1123"/>
        <end position="1249"/>
    </location>
</feature>
<feature type="compositionally biased region" description="Polar residues" evidence="3">
    <location>
        <begin position="1204"/>
        <end position="1218"/>
    </location>
</feature>
<feature type="compositionally biased region" description="Polar residues" evidence="3">
    <location>
        <begin position="1035"/>
        <end position="1047"/>
    </location>
</feature>
<dbReference type="PANTHER" id="PTHR22872">
    <property type="entry name" value="BTK-BINDING PROTEIN-RELATED"/>
    <property type="match status" value="1"/>
</dbReference>
<dbReference type="InterPro" id="IPR036770">
    <property type="entry name" value="Ankyrin_rpt-contain_sf"/>
</dbReference>
<dbReference type="PROSITE" id="PS50097">
    <property type="entry name" value="BTB"/>
    <property type="match status" value="2"/>
</dbReference>
<feature type="repeat" description="RCC1" evidence="2">
    <location>
        <begin position="335"/>
        <end position="386"/>
    </location>
</feature>
<gene>
    <name evidence="5" type="ORF">L210DRAFT_3756604</name>
</gene>
<dbReference type="EMBL" id="WHUW01000003">
    <property type="protein sequence ID" value="KAF8448717.1"/>
    <property type="molecule type" value="Genomic_DNA"/>
</dbReference>
<dbReference type="Gene3D" id="2.130.10.30">
    <property type="entry name" value="Regulator of chromosome condensation 1/beta-lactamase-inhibitor protein II"/>
    <property type="match status" value="1"/>
</dbReference>
<proteinExistence type="predicted"/>
<dbReference type="Proteomes" id="UP001194468">
    <property type="component" value="Unassembled WGS sequence"/>
</dbReference>
<dbReference type="SMART" id="SM00225">
    <property type="entry name" value="BTB"/>
    <property type="match status" value="2"/>
</dbReference>
<protein>
    <recommendedName>
        <fullName evidence="4">BTB domain-containing protein</fullName>
    </recommendedName>
</protein>
<feature type="compositionally biased region" description="Pro residues" evidence="3">
    <location>
        <begin position="1161"/>
        <end position="1175"/>
    </location>
</feature>
<evidence type="ECO:0000256" key="3">
    <source>
        <dbReference type="SAM" id="MobiDB-lite"/>
    </source>
</evidence>
<dbReference type="InterPro" id="IPR000210">
    <property type="entry name" value="BTB/POZ_dom"/>
</dbReference>
<feature type="compositionally biased region" description="Basic and acidic residues" evidence="3">
    <location>
        <begin position="1326"/>
        <end position="1337"/>
    </location>
</feature>
<feature type="compositionally biased region" description="Polar residues" evidence="3">
    <location>
        <begin position="1124"/>
        <end position="1134"/>
    </location>
</feature>
<reference evidence="5" key="1">
    <citation type="submission" date="2019-10" db="EMBL/GenBank/DDBJ databases">
        <authorList>
            <consortium name="DOE Joint Genome Institute"/>
            <person name="Kuo A."/>
            <person name="Miyauchi S."/>
            <person name="Kiss E."/>
            <person name="Drula E."/>
            <person name="Kohler A."/>
            <person name="Sanchez-Garcia M."/>
            <person name="Andreopoulos B."/>
            <person name="Barry K.W."/>
            <person name="Bonito G."/>
            <person name="Buee M."/>
            <person name="Carver A."/>
            <person name="Chen C."/>
            <person name="Cichocki N."/>
            <person name="Clum A."/>
            <person name="Culley D."/>
            <person name="Crous P.W."/>
            <person name="Fauchery L."/>
            <person name="Girlanda M."/>
            <person name="Hayes R."/>
            <person name="Keri Z."/>
            <person name="LaButti K."/>
            <person name="Lipzen A."/>
            <person name="Lombard V."/>
            <person name="Magnuson J."/>
            <person name="Maillard F."/>
            <person name="Morin E."/>
            <person name="Murat C."/>
            <person name="Nolan M."/>
            <person name="Ohm R."/>
            <person name="Pangilinan J."/>
            <person name="Pereira M."/>
            <person name="Perotto S."/>
            <person name="Peter M."/>
            <person name="Riley R."/>
            <person name="Sitrit Y."/>
            <person name="Stielow B."/>
            <person name="Szollosi G."/>
            <person name="Zifcakova L."/>
            <person name="Stursova M."/>
            <person name="Spatafora J.W."/>
            <person name="Tedersoo L."/>
            <person name="Vaario L.-M."/>
            <person name="Yamada A."/>
            <person name="Yan M."/>
            <person name="Wang P."/>
            <person name="Xu J."/>
            <person name="Bruns T."/>
            <person name="Baldrian P."/>
            <person name="Vilgalys R."/>
            <person name="Henrissat B."/>
            <person name="Grigoriev I.V."/>
            <person name="Hibbett D."/>
            <person name="Nagy L.G."/>
            <person name="Martin F.M."/>
        </authorList>
    </citation>
    <scope>NUCLEOTIDE SEQUENCE</scope>
    <source>
        <strain evidence="5">BED1</strain>
    </source>
</reference>
<name>A0AAD4C434_BOLED</name>
<dbReference type="InterPro" id="IPR002110">
    <property type="entry name" value="Ankyrin_rpt"/>
</dbReference>
<dbReference type="Pfam" id="PF13540">
    <property type="entry name" value="RCC1_2"/>
    <property type="match status" value="1"/>
</dbReference>
<keyword evidence="6" id="KW-1185">Reference proteome</keyword>
<dbReference type="SMART" id="SM00248">
    <property type="entry name" value="ANK"/>
    <property type="match status" value="2"/>
</dbReference>
<dbReference type="Gene3D" id="3.30.710.10">
    <property type="entry name" value="Potassium Channel Kv1.1, Chain A"/>
    <property type="match status" value="2"/>
</dbReference>
<evidence type="ECO:0000259" key="4">
    <source>
        <dbReference type="PROSITE" id="PS50097"/>
    </source>
</evidence>
<feature type="repeat" description="RCC1" evidence="2">
    <location>
        <begin position="155"/>
        <end position="222"/>
    </location>
</feature>
<dbReference type="InterPro" id="IPR051625">
    <property type="entry name" value="Signaling_Regulatory_Domain"/>
</dbReference>
<feature type="compositionally biased region" description="Pro residues" evidence="3">
    <location>
        <begin position="1184"/>
        <end position="1195"/>
    </location>
</feature>
<sequence length="1390" mass="151802">MTVLHVYFTLRNQQAFQRLLERDRSVANPQSGQSASAGKSWTRKNIASALEVNAFDDLGRTVLHLACTSTDPASLEYARMLLAHPFINVNLPDKENHWTALHRALYAGNIEAAIMLLKRMDIDTSIKDMEGYTAFDLYNSTVRTANTTFLEDGYADLLTWGANRNAALGLGDSNDRTHPDHVVILKRGAPLPASHTLEERFRPVKVRSVGMSKLHTVILTDEPRDNVRFCGFGSGGRLGTYSHTLYTPTPFTLSSHFIVSVALGQDHTLALTSAGEVISWGLNRFAQLGYVIESSQGGSADEFIQTTPRKISHLKKEFVKGVAACKTASACWSDGDVWTWGTNNGQLGYSKTASPIQILPRKASIITQPIRGIAMSDTAMICLFMAGEVVCVWNGGVSKINFPAHAFPSDISMVYRPPQAIRAPAITKLVCCDDLFAALSSNGEVFTFSLPTATEAEGSAHVAGNRGLVKPQRAWALRRQFSSVRDVDIGGDGALIVCTQSGHVFVRSRNLKGSSMGNGTKAFKFQRVAHVQRAVAVCANSTGAFGALRVDYKPPPISVVGRHFSADMAAIVPYVDGTTASARQHTNVLLDASIGPDDDLEDTSVLDDIGEVAKLMTVLHDQVNQVGLSAHSNDHGADVAVRIGTKFEIPAHRVILTARCMPLREVLGGDRVLCDKSSKISVAFTPQPVPPVLQFTGITPLSLLILLHYLYADEVLAIWDRRIGSPFEVQLSSLGLSGAQVKADLASLAQLLCLPHLTTALQFVGKRVAKPFAGNDFQWLFDQAQLLGSLRRDICKDPLAPDVALHFADKTVYTHSVVLRARSAFFSAFFSDPDWAVRRRDDTGVLDVEMGHYKWHVMQFVLSFVCFGQETMFETLDFLYNVDELLEFMFLVISAANELLLTRLVLLCSQIVLKYLNVYNACYLLTDAIHFNAVDLADRIQTYMAANLEMLLESRILDDLDPRVVRRLSEHARVEQAVQSPISRFNKLGRVALEKHKEWLALQDIPVPIIPSQKPWSAKDPRKMSPPSSAKKVTGRQSRLHSPTTSPVLRPSAGDEIFAMDDTDEGPSLRLNPGQASGGEETHVPAATVGSAATRLGWKKSPATPRTDLKAIMAEAEIRRRQVHTNNQGSNPSASVRLGVGSSPGIGKGTSTSQGVGPSRQPGPAPGQPWQPDTPPVRRVLPEPATPPKPEPPTPSRTSTASRVTQATQASPGPSQPSMGPVITPVRQTPNMPGLASTGSCPRKPSLGSAWTLPPVQPIAAATIPSSTTTLSFAEIQKIQEIQATASTSRDKRSLRDIQEEERALQQEADFLKWWAQEEERVRLEMLEREQGQERGRTAANRQHKNKGGKARPRKSKAETQPSAAPSNVATQQQKSRGHQRPRQREGVSD</sequence>
<evidence type="ECO:0000313" key="5">
    <source>
        <dbReference type="EMBL" id="KAF8448717.1"/>
    </source>
</evidence>
<dbReference type="InterPro" id="IPR000408">
    <property type="entry name" value="Reg_chr_condens"/>
</dbReference>
<dbReference type="PROSITE" id="PS50012">
    <property type="entry name" value="RCC1_3"/>
    <property type="match status" value="3"/>
</dbReference>
<feature type="region of interest" description="Disordered" evidence="3">
    <location>
        <begin position="1012"/>
        <end position="1082"/>
    </location>
</feature>
<dbReference type="SUPFAM" id="SSF50985">
    <property type="entry name" value="RCC1/BLIP-II"/>
    <property type="match status" value="1"/>
</dbReference>
<evidence type="ECO:0000313" key="6">
    <source>
        <dbReference type="Proteomes" id="UP001194468"/>
    </source>
</evidence>
<feature type="region of interest" description="Disordered" evidence="3">
    <location>
        <begin position="1326"/>
        <end position="1390"/>
    </location>
</feature>
<evidence type="ECO:0000256" key="2">
    <source>
        <dbReference type="PROSITE-ProRule" id="PRU00235"/>
    </source>
</evidence>
<reference evidence="5" key="2">
    <citation type="journal article" date="2020" name="Nat. Commun.">
        <title>Large-scale genome sequencing of mycorrhizal fungi provides insights into the early evolution of symbiotic traits.</title>
        <authorList>
            <person name="Miyauchi S."/>
            <person name="Kiss E."/>
            <person name="Kuo A."/>
            <person name="Drula E."/>
            <person name="Kohler A."/>
            <person name="Sanchez-Garcia M."/>
            <person name="Morin E."/>
            <person name="Andreopoulos B."/>
            <person name="Barry K.W."/>
            <person name="Bonito G."/>
            <person name="Buee M."/>
            <person name="Carver A."/>
            <person name="Chen C."/>
            <person name="Cichocki N."/>
            <person name="Clum A."/>
            <person name="Culley D."/>
            <person name="Crous P.W."/>
            <person name="Fauchery L."/>
            <person name="Girlanda M."/>
            <person name="Hayes R.D."/>
            <person name="Keri Z."/>
            <person name="LaButti K."/>
            <person name="Lipzen A."/>
            <person name="Lombard V."/>
            <person name="Magnuson J."/>
            <person name="Maillard F."/>
            <person name="Murat C."/>
            <person name="Nolan M."/>
            <person name="Ohm R.A."/>
            <person name="Pangilinan J."/>
            <person name="Pereira M.F."/>
            <person name="Perotto S."/>
            <person name="Peter M."/>
            <person name="Pfister S."/>
            <person name="Riley R."/>
            <person name="Sitrit Y."/>
            <person name="Stielow J.B."/>
            <person name="Szollosi G."/>
            <person name="Zifcakova L."/>
            <person name="Stursova M."/>
            <person name="Spatafora J.W."/>
            <person name="Tedersoo L."/>
            <person name="Vaario L.M."/>
            <person name="Yamada A."/>
            <person name="Yan M."/>
            <person name="Wang P."/>
            <person name="Xu J."/>
            <person name="Bruns T."/>
            <person name="Baldrian P."/>
            <person name="Vilgalys R."/>
            <person name="Dunand C."/>
            <person name="Henrissat B."/>
            <person name="Grigoriev I.V."/>
            <person name="Hibbett D."/>
            <person name="Nagy L.G."/>
            <person name="Martin F.M."/>
        </authorList>
    </citation>
    <scope>NUCLEOTIDE SEQUENCE</scope>
    <source>
        <strain evidence="5">BED1</strain>
    </source>
</reference>
<feature type="compositionally biased region" description="Polar residues" evidence="3">
    <location>
        <begin position="1359"/>
        <end position="1375"/>
    </location>
</feature>
<dbReference type="InterPro" id="IPR011333">
    <property type="entry name" value="SKP1/BTB/POZ_sf"/>
</dbReference>
<feature type="domain" description="BTB" evidence="4">
    <location>
        <begin position="637"/>
        <end position="715"/>
    </location>
</feature>
<keyword evidence="1" id="KW-0677">Repeat</keyword>
<dbReference type="InterPro" id="IPR009091">
    <property type="entry name" value="RCC1/BLIP-II"/>
</dbReference>
<dbReference type="SUPFAM" id="SSF54695">
    <property type="entry name" value="POZ domain"/>
    <property type="match status" value="1"/>
</dbReference>
<dbReference type="SUPFAM" id="SSF48403">
    <property type="entry name" value="Ankyrin repeat"/>
    <property type="match status" value="1"/>
</dbReference>
<feature type="compositionally biased region" description="Basic residues" evidence="3">
    <location>
        <begin position="1342"/>
        <end position="1355"/>
    </location>
</feature>
<feature type="domain" description="BTB" evidence="4">
    <location>
        <begin position="801"/>
        <end position="874"/>
    </location>
</feature>